<evidence type="ECO:0000313" key="3">
    <source>
        <dbReference type="EMBL" id="MBA8826538.1"/>
    </source>
</evidence>
<evidence type="ECO:0000313" key="4">
    <source>
        <dbReference type="Proteomes" id="UP000569329"/>
    </source>
</evidence>
<protein>
    <submittedName>
        <fullName evidence="3">Uncharacterized protein</fullName>
    </submittedName>
</protein>
<evidence type="ECO:0000313" key="2">
    <source>
        <dbReference type="EMBL" id="MBA8825033.1"/>
    </source>
</evidence>
<reference evidence="3 4" key="1">
    <citation type="submission" date="2020-07" db="EMBL/GenBank/DDBJ databases">
        <title>Sequencing the genomes of 1000 actinobacteria strains.</title>
        <authorList>
            <person name="Klenk H.-P."/>
        </authorList>
    </citation>
    <scope>NUCLEOTIDE SEQUENCE [LARGE SCALE GENOMIC DNA]</scope>
    <source>
        <strain evidence="3 4">DSM 45975</strain>
    </source>
</reference>
<organism evidence="3 4">
    <name type="scientific">Halosaccharopolyspora lacisalsi</name>
    <dbReference type="NCBI Taxonomy" id="1000566"/>
    <lineage>
        <taxon>Bacteria</taxon>
        <taxon>Bacillati</taxon>
        <taxon>Actinomycetota</taxon>
        <taxon>Actinomycetes</taxon>
        <taxon>Pseudonocardiales</taxon>
        <taxon>Pseudonocardiaceae</taxon>
        <taxon>Halosaccharopolyspora</taxon>
    </lineage>
</organism>
<accession>A0A839E6M7</accession>
<feature type="compositionally biased region" description="Basic and acidic residues" evidence="1">
    <location>
        <begin position="83"/>
        <end position="95"/>
    </location>
</feature>
<dbReference type="EMBL" id="JACGWZ010000002">
    <property type="protein sequence ID" value="MBA8825033.1"/>
    <property type="molecule type" value="Genomic_DNA"/>
</dbReference>
<comment type="caution">
    <text evidence="3">The sequence shown here is derived from an EMBL/GenBank/DDBJ whole genome shotgun (WGS) entry which is preliminary data.</text>
</comment>
<proteinExistence type="predicted"/>
<dbReference type="Proteomes" id="UP000569329">
    <property type="component" value="Unassembled WGS sequence"/>
</dbReference>
<keyword evidence="4" id="KW-1185">Reference proteome</keyword>
<dbReference type="AlphaFoldDB" id="A0A839E6M7"/>
<evidence type="ECO:0000256" key="1">
    <source>
        <dbReference type="SAM" id="MobiDB-lite"/>
    </source>
</evidence>
<dbReference type="EMBL" id="JACGWZ010000005">
    <property type="protein sequence ID" value="MBA8826538.1"/>
    <property type="molecule type" value="Genomic_DNA"/>
</dbReference>
<gene>
    <name evidence="2" type="ORF">FHX42_002380</name>
    <name evidence="3" type="ORF">FHX42_003914</name>
</gene>
<name>A0A839E6M7_9PSEU</name>
<feature type="region of interest" description="Disordered" evidence="1">
    <location>
        <begin position="158"/>
        <end position="200"/>
    </location>
</feature>
<feature type="region of interest" description="Disordered" evidence="1">
    <location>
        <begin position="33"/>
        <end position="132"/>
    </location>
</feature>
<sequence length="228" mass="24656">MMPIRATANMQRHPKSGMAHMPVTAAMLPPIGTPDISVETSDRSRGGTNSAARAFAEGTRPPSPMPAISRNAPNTAGPVASAQHREHREPRRAGQDRAAASEAVGERAGGQRSHEHSREGQAAQQPRAHWGESPTRFVRQCRQHGAVDDEVVTVEHDDRPAQRGHRQAGAAGPPYRRDRGGVVRDMSVNGGDRSTRRERESIRILPWRTAVTVGCGGITAVSEDRRGE</sequence>